<dbReference type="AlphaFoldDB" id="A0A1G2FZP5"/>
<evidence type="ECO:0008006" key="4">
    <source>
        <dbReference type="Google" id="ProtNLM"/>
    </source>
</evidence>
<evidence type="ECO:0000313" key="2">
    <source>
        <dbReference type="EMBL" id="OGZ43565.1"/>
    </source>
</evidence>
<protein>
    <recommendedName>
        <fullName evidence="4">Sulfatase-modifying factor enzyme domain-containing protein</fullName>
    </recommendedName>
</protein>
<keyword evidence="1" id="KW-0732">Signal</keyword>
<gene>
    <name evidence="2" type="ORF">A2719_00290</name>
</gene>
<accession>A0A1G2FZP5</accession>
<comment type="caution">
    <text evidence="2">The sequence shown here is derived from an EMBL/GenBank/DDBJ whole genome shotgun (WGS) entry which is preliminary data.</text>
</comment>
<organism evidence="2 3">
    <name type="scientific">Candidatus Ryanbacteria bacterium RIFCSPHIGHO2_01_FULL_45_22</name>
    <dbReference type="NCBI Taxonomy" id="1802114"/>
    <lineage>
        <taxon>Bacteria</taxon>
        <taxon>Candidatus Ryaniibacteriota</taxon>
    </lineage>
</organism>
<dbReference type="Proteomes" id="UP000177480">
    <property type="component" value="Unassembled WGS sequence"/>
</dbReference>
<reference evidence="2 3" key="1">
    <citation type="journal article" date="2016" name="Nat. Commun.">
        <title>Thousands of microbial genomes shed light on interconnected biogeochemical processes in an aquifer system.</title>
        <authorList>
            <person name="Anantharaman K."/>
            <person name="Brown C.T."/>
            <person name="Hug L.A."/>
            <person name="Sharon I."/>
            <person name="Castelle C.J."/>
            <person name="Probst A.J."/>
            <person name="Thomas B.C."/>
            <person name="Singh A."/>
            <person name="Wilkins M.J."/>
            <person name="Karaoz U."/>
            <person name="Brodie E.L."/>
            <person name="Williams K.H."/>
            <person name="Hubbard S.S."/>
            <person name="Banfield J.F."/>
        </authorList>
    </citation>
    <scope>NUCLEOTIDE SEQUENCE [LARGE SCALE GENOMIC DNA]</scope>
</reference>
<sequence length="245" mass="27032">MKTKITIGLAALGTSLVMLPLFAAFEAHVINVTARIENALYVHPESLEYGTVFPQEHLDSSFFITFSQSFSTASQTRVGKVDYVIKQKPKPREDRVTDLGGVEAARDWCHLNVPANPGDPNDPYYANCYPSLCPYLSKHPDNIPATGPNALNDHGLPPFHDPELSYASGTLVKFDANGTTNNNDPGDIWTIDLAVPCFNGYCAQDWADFVHGLNPTADPDDYMVPPTLEHQVFGCDLWVEVTKIY</sequence>
<feature type="signal peptide" evidence="1">
    <location>
        <begin position="1"/>
        <end position="23"/>
    </location>
</feature>
<name>A0A1G2FZP5_9BACT</name>
<evidence type="ECO:0000256" key="1">
    <source>
        <dbReference type="SAM" id="SignalP"/>
    </source>
</evidence>
<proteinExistence type="predicted"/>
<dbReference type="STRING" id="1802114.A2719_00290"/>
<feature type="chain" id="PRO_5009582918" description="Sulfatase-modifying factor enzyme domain-containing protein" evidence="1">
    <location>
        <begin position="24"/>
        <end position="245"/>
    </location>
</feature>
<dbReference type="EMBL" id="MHNK01000013">
    <property type="protein sequence ID" value="OGZ43565.1"/>
    <property type="molecule type" value="Genomic_DNA"/>
</dbReference>
<evidence type="ECO:0000313" key="3">
    <source>
        <dbReference type="Proteomes" id="UP000177480"/>
    </source>
</evidence>